<feature type="region of interest" description="Disordered" evidence="1">
    <location>
        <begin position="80"/>
        <end position="103"/>
    </location>
</feature>
<evidence type="ECO:0000256" key="1">
    <source>
        <dbReference type="SAM" id="MobiDB-lite"/>
    </source>
</evidence>
<sequence>MASKQRKSYFNAAATDLKKRIMTQQMQRNPLFNASIAEFRKSNIRHQQSIVPKKRNVTSFVKLPTVVKNIPTKLLKTIQSAQSRDTLQSHQTSSTETSHSSLPKLLKPKALKLDVPSINDHVIKHNLTQKAILRCKSPQPQSLLSRSTTFIGLESLEQPKPYHPLQRMDVGSLLTESARNRLKRLFNKLDTDQDGHLSYSQVQRCLPSIFPRAQLTFFHVLYDIISSTTYFGLQEFYATAIIVEIVAKQDSQLWNTLLNDVDFNYYHNNIFELLEDFNNQSTCDVGTITYEQLIEFIRKRTVNGKVEHISHELEDVIPKIKTTKINRLDFIALLPAIIYVESTLNHGRSLFRFQENSLLDSHMQQALRT</sequence>
<dbReference type="EMBL" id="CAJNYU010002229">
    <property type="protein sequence ID" value="CAF3519942.1"/>
    <property type="molecule type" value="Genomic_DNA"/>
</dbReference>
<dbReference type="SUPFAM" id="SSF47473">
    <property type="entry name" value="EF-hand"/>
    <property type="match status" value="1"/>
</dbReference>
<proteinExistence type="predicted"/>
<dbReference type="Proteomes" id="UP000663869">
    <property type="component" value="Unassembled WGS sequence"/>
</dbReference>
<dbReference type="InterPro" id="IPR002048">
    <property type="entry name" value="EF_hand_dom"/>
</dbReference>
<dbReference type="GO" id="GO:0005509">
    <property type="term" value="F:calcium ion binding"/>
    <property type="evidence" value="ECO:0007669"/>
    <property type="project" value="InterPro"/>
</dbReference>
<dbReference type="PROSITE" id="PS50222">
    <property type="entry name" value="EF_HAND_2"/>
    <property type="match status" value="1"/>
</dbReference>
<dbReference type="Gene3D" id="1.10.238.10">
    <property type="entry name" value="EF-hand"/>
    <property type="match status" value="1"/>
</dbReference>
<gene>
    <name evidence="3" type="ORF">FME351_LOCUS17888</name>
    <name evidence="4" type="ORF">LUA448_LOCUS31830</name>
</gene>
<feature type="domain" description="EF-hand" evidence="2">
    <location>
        <begin position="177"/>
        <end position="212"/>
    </location>
</feature>
<dbReference type="Proteomes" id="UP000663833">
    <property type="component" value="Unassembled WGS sequence"/>
</dbReference>
<dbReference type="AlphaFoldDB" id="A0A818IHI7"/>
<feature type="compositionally biased region" description="Low complexity" evidence="1">
    <location>
        <begin position="86"/>
        <end position="103"/>
    </location>
</feature>
<organism evidence="3 5">
    <name type="scientific">Rotaria socialis</name>
    <dbReference type="NCBI Taxonomy" id="392032"/>
    <lineage>
        <taxon>Eukaryota</taxon>
        <taxon>Metazoa</taxon>
        <taxon>Spiralia</taxon>
        <taxon>Gnathifera</taxon>
        <taxon>Rotifera</taxon>
        <taxon>Eurotatoria</taxon>
        <taxon>Bdelloidea</taxon>
        <taxon>Philodinida</taxon>
        <taxon>Philodinidae</taxon>
        <taxon>Rotaria</taxon>
    </lineage>
</organism>
<protein>
    <recommendedName>
        <fullName evidence="2">EF-hand domain-containing protein</fullName>
    </recommendedName>
</protein>
<evidence type="ECO:0000313" key="5">
    <source>
        <dbReference type="Proteomes" id="UP000663869"/>
    </source>
</evidence>
<evidence type="ECO:0000313" key="3">
    <source>
        <dbReference type="EMBL" id="CAF3519942.1"/>
    </source>
</evidence>
<name>A0A818IHI7_9BILA</name>
<comment type="caution">
    <text evidence="3">The sequence shown here is derived from an EMBL/GenBank/DDBJ whole genome shotgun (WGS) entry which is preliminary data.</text>
</comment>
<reference evidence="3" key="1">
    <citation type="submission" date="2021-02" db="EMBL/GenBank/DDBJ databases">
        <authorList>
            <person name="Nowell W R."/>
        </authorList>
    </citation>
    <scope>NUCLEOTIDE SEQUENCE</scope>
</reference>
<dbReference type="EMBL" id="CAJNYD010004775">
    <property type="protein sequence ID" value="CAF3629251.1"/>
    <property type="molecule type" value="Genomic_DNA"/>
</dbReference>
<dbReference type="Pfam" id="PF13405">
    <property type="entry name" value="EF-hand_6"/>
    <property type="match status" value="1"/>
</dbReference>
<evidence type="ECO:0000313" key="4">
    <source>
        <dbReference type="EMBL" id="CAF3629251.1"/>
    </source>
</evidence>
<accession>A0A818IHI7</accession>
<evidence type="ECO:0000259" key="2">
    <source>
        <dbReference type="PROSITE" id="PS50222"/>
    </source>
</evidence>
<dbReference type="InterPro" id="IPR011992">
    <property type="entry name" value="EF-hand-dom_pair"/>
</dbReference>